<gene>
    <name evidence="14" type="ORF">ALAG00032_LOCUS6651</name>
</gene>
<dbReference type="EC" id="3.6.4.13" evidence="2"/>
<feature type="domain" description="Helicase C-terminal" evidence="12">
    <location>
        <begin position="288"/>
        <end position="435"/>
    </location>
</feature>
<evidence type="ECO:0000256" key="5">
    <source>
        <dbReference type="ARBA" id="ARBA00022806"/>
    </source>
</evidence>
<feature type="domain" description="DEAD-box RNA helicase Q" evidence="13">
    <location>
        <begin position="38"/>
        <end position="66"/>
    </location>
</feature>
<feature type="region of interest" description="Disordered" evidence="10">
    <location>
        <begin position="15"/>
        <end position="39"/>
    </location>
</feature>
<feature type="region of interest" description="Disordered" evidence="10">
    <location>
        <begin position="755"/>
        <end position="789"/>
    </location>
</feature>
<dbReference type="PANTHER" id="PTHR47959">
    <property type="entry name" value="ATP-DEPENDENT RNA HELICASE RHLE-RELATED"/>
    <property type="match status" value="1"/>
</dbReference>
<dbReference type="PROSITE" id="PS51192">
    <property type="entry name" value="HELICASE_ATP_BIND_1"/>
    <property type="match status" value="1"/>
</dbReference>
<keyword evidence="3" id="KW-0547">Nucleotide-binding</keyword>
<evidence type="ECO:0000259" key="12">
    <source>
        <dbReference type="PROSITE" id="PS51194"/>
    </source>
</evidence>
<evidence type="ECO:0000256" key="2">
    <source>
        <dbReference type="ARBA" id="ARBA00012552"/>
    </source>
</evidence>
<dbReference type="InterPro" id="IPR000629">
    <property type="entry name" value="RNA-helicase_DEAD-box_CS"/>
</dbReference>
<feature type="short sequence motif" description="Q motif" evidence="9">
    <location>
        <begin position="38"/>
        <end position="66"/>
    </location>
</feature>
<dbReference type="SMART" id="SM00490">
    <property type="entry name" value="HELICc"/>
    <property type="match status" value="1"/>
</dbReference>
<dbReference type="Gene3D" id="3.40.50.300">
    <property type="entry name" value="P-loop containing nucleotide triphosphate hydrolases"/>
    <property type="match status" value="2"/>
</dbReference>
<evidence type="ECO:0000313" key="14">
    <source>
        <dbReference type="EMBL" id="CAE0365907.1"/>
    </source>
</evidence>
<dbReference type="GO" id="GO:0005524">
    <property type="term" value="F:ATP binding"/>
    <property type="evidence" value="ECO:0007669"/>
    <property type="project" value="UniProtKB-KW"/>
</dbReference>
<dbReference type="GO" id="GO:0005730">
    <property type="term" value="C:nucleolus"/>
    <property type="evidence" value="ECO:0007669"/>
    <property type="project" value="UniProtKB-SubCell"/>
</dbReference>
<proteinExistence type="inferred from homology"/>
<dbReference type="GO" id="GO:0005829">
    <property type="term" value="C:cytosol"/>
    <property type="evidence" value="ECO:0007669"/>
    <property type="project" value="TreeGrafter"/>
</dbReference>
<name>A0A7S3NK48_9STRA</name>
<feature type="compositionally biased region" description="Basic and acidic residues" evidence="10">
    <location>
        <begin position="837"/>
        <end position="850"/>
    </location>
</feature>
<dbReference type="InterPro" id="IPR011545">
    <property type="entry name" value="DEAD/DEAH_box_helicase_dom"/>
</dbReference>
<dbReference type="AlphaFoldDB" id="A0A7S3NK48"/>
<dbReference type="GO" id="GO:0003723">
    <property type="term" value="F:RNA binding"/>
    <property type="evidence" value="ECO:0007669"/>
    <property type="project" value="UniProtKB-KW"/>
</dbReference>
<evidence type="ECO:0000259" key="11">
    <source>
        <dbReference type="PROSITE" id="PS51192"/>
    </source>
</evidence>
<dbReference type="GO" id="GO:0003724">
    <property type="term" value="F:RNA helicase activity"/>
    <property type="evidence" value="ECO:0007669"/>
    <property type="project" value="UniProtKB-EC"/>
</dbReference>
<evidence type="ECO:0000256" key="3">
    <source>
        <dbReference type="ARBA" id="ARBA00022741"/>
    </source>
</evidence>
<dbReference type="SMART" id="SM01123">
    <property type="entry name" value="DBP10CT"/>
    <property type="match status" value="1"/>
</dbReference>
<dbReference type="GO" id="GO:0016787">
    <property type="term" value="F:hydrolase activity"/>
    <property type="evidence" value="ECO:0007669"/>
    <property type="project" value="UniProtKB-KW"/>
</dbReference>
<evidence type="ECO:0000256" key="10">
    <source>
        <dbReference type="SAM" id="MobiDB-lite"/>
    </source>
</evidence>
<reference evidence="14" key="1">
    <citation type="submission" date="2021-01" db="EMBL/GenBank/DDBJ databases">
        <authorList>
            <person name="Corre E."/>
            <person name="Pelletier E."/>
            <person name="Niang G."/>
            <person name="Scheremetjew M."/>
            <person name="Finn R."/>
            <person name="Kale V."/>
            <person name="Holt S."/>
            <person name="Cochrane G."/>
            <person name="Meng A."/>
            <person name="Brown T."/>
            <person name="Cohen L."/>
        </authorList>
    </citation>
    <scope>NUCLEOTIDE SEQUENCE</scope>
    <source>
        <strain evidence="14">CCMP1510</strain>
    </source>
</reference>
<feature type="compositionally biased region" description="Basic residues" evidence="10">
    <location>
        <begin position="815"/>
        <end position="832"/>
    </location>
</feature>
<comment type="similarity">
    <text evidence="1">Belongs to the DEAD box helicase family. DDX54/DBP10 subfamily.</text>
</comment>
<dbReference type="InterPro" id="IPR012541">
    <property type="entry name" value="DBP10_C"/>
</dbReference>
<dbReference type="PROSITE" id="PS51194">
    <property type="entry name" value="HELICASE_CTER"/>
    <property type="match status" value="1"/>
</dbReference>
<dbReference type="InterPro" id="IPR050079">
    <property type="entry name" value="DEAD_box_RNA_helicase"/>
</dbReference>
<dbReference type="Pfam" id="PF00270">
    <property type="entry name" value="DEAD"/>
    <property type="match status" value="1"/>
</dbReference>
<protein>
    <recommendedName>
        <fullName evidence="2">RNA helicase</fullName>
        <ecNumber evidence="2">3.6.4.13</ecNumber>
    </recommendedName>
</protein>
<keyword evidence="6" id="KW-0067">ATP-binding</keyword>
<dbReference type="PROSITE" id="PS51195">
    <property type="entry name" value="Q_MOTIF"/>
    <property type="match status" value="1"/>
</dbReference>
<comment type="catalytic activity">
    <reaction evidence="8">
        <text>ATP + H2O = ADP + phosphate + H(+)</text>
        <dbReference type="Rhea" id="RHEA:13065"/>
        <dbReference type="ChEBI" id="CHEBI:15377"/>
        <dbReference type="ChEBI" id="CHEBI:15378"/>
        <dbReference type="ChEBI" id="CHEBI:30616"/>
        <dbReference type="ChEBI" id="CHEBI:43474"/>
        <dbReference type="ChEBI" id="CHEBI:456216"/>
        <dbReference type="EC" id="3.6.4.13"/>
    </reaction>
</comment>
<evidence type="ECO:0000256" key="4">
    <source>
        <dbReference type="ARBA" id="ARBA00022801"/>
    </source>
</evidence>
<keyword evidence="4" id="KW-0378">Hydrolase</keyword>
<dbReference type="InterPro" id="IPR014014">
    <property type="entry name" value="RNA_helicase_DEAD_Q_motif"/>
</dbReference>
<keyword evidence="5" id="KW-0347">Helicase</keyword>
<sequence>MEKYDEEAYYAVTAKRTHKKENGEGGKEEVNNSKKKKKGFQSLGLASSLLRGVLAMGYKQPTPVQRSVLPAALAGRDIVGMARTGSGKTAAFLIPTLQMICKMTEIEAALSDQLLGVCISPTRELALQTYKFMVRMGKYINLSRGIVSAAIVGGESLELQFEALTKKPRTLVCTPGRLVHLLKELPAAVLNLDQVRIIIFDEADRLFEMGFAEEIRSLLAKMTWPGRQTMLFSATMPSVLAQFARAGLRENAYFARLDQEARLSDTLRTAFFFVRPGHDDKTATLFALLRKFCSSKTQQPLTIVFVATRHHCEYLLACAAKLMPEYRAICIYGALDQMIRNQALESFRKGRTPLLFVTDVAARGIDIPLVDKVIHYSFPPAPRLFVHRAGRAARQGRPGEALALVEPDELAYLIETHELLDLGTPSFILSNKDQQKEYDWIPTAVHCGRVPQPLLDAENDLLRLLENDIDIQAIRRTADNGLKAYRKSRRQPSRQAVQKAKALFLANNSEALRAIHPLFFSNSISCDQNDTNISHESLRARLAAYRPPQTVFEVTAETGTAAKVAHKLRSRILLKSAQRVHLDELPLEASVHQEISKDDASDLSKSKNTFEVGTAHKDDQDILPQKRKLSKAERKRLKRGLDVSTCDKMKAQKKTRFKDETNYLEYGLDEAHAALSTAKESADTPAVARLEAALLELAPDEALDMAKKQRIFQWDSRKRKYIQQTLGDVADGDKPGKTRTESGAVVSSARAAKSVGDRYQKWQQNKKRGIPVQDDHDDDLDPPIRPHKKKKVVRGTVPNVKDEVRNADQIVKHRLQNQKSKLKNMPKGKRRALTFGRGRESSTEHGRRRR</sequence>
<dbReference type="Pfam" id="PF08147">
    <property type="entry name" value="DBP10CT"/>
    <property type="match status" value="1"/>
</dbReference>
<feature type="region of interest" description="Disordered" evidence="10">
    <location>
        <begin position="815"/>
        <end position="850"/>
    </location>
</feature>
<dbReference type="CDD" id="cd18787">
    <property type="entry name" value="SF2_C_DEAD"/>
    <property type="match status" value="1"/>
</dbReference>
<dbReference type="PANTHER" id="PTHR47959:SF8">
    <property type="entry name" value="RNA HELICASE"/>
    <property type="match status" value="1"/>
</dbReference>
<evidence type="ECO:0000256" key="7">
    <source>
        <dbReference type="ARBA" id="ARBA00022884"/>
    </source>
</evidence>
<keyword evidence="7" id="KW-0694">RNA-binding</keyword>
<evidence type="ECO:0000256" key="6">
    <source>
        <dbReference type="ARBA" id="ARBA00022840"/>
    </source>
</evidence>
<dbReference type="SUPFAM" id="SSF52540">
    <property type="entry name" value="P-loop containing nucleoside triphosphate hydrolases"/>
    <property type="match status" value="1"/>
</dbReference>
<accession>A0A7S3NK48</accession>
<dbReference type="InterPro" id="IPR014001">
    <property type="entry name" value="Helicase_ATP-bd"/>
</dbReference>
<dbReference type="SMART" id="SM00487">
    <property type="entry name" value="DEXDc"/>
    <property type="match status" value="1"/>
</dbReference>
<evidence type="ECO:0000259" key="13">
    <source>
        <dbReference type="PROSITE" id="PS51195"/>
    </source>
</evidence>
<dbReference type="Pfam" id="PF00271">
    <property type="entry name" value="Helicase_C"/>
    <property type="match status" value="1"/>
</dbReference>
<feature type="compositionally biased region" description="Basic and acidic residues" evidence="10">
    <location>
        <begin position="20"/>
        <end position="32"/>
    </location>
</feature>
<dbReference type="InterPro" id="IPR027417">
    <property type="entry name" value="P-loop_NTPase"/>
</dbReference>
<evidence type="ECO:0000256" key="1">
    <source>
        <dbReference type="ARBA" id="ARBA00010379"/>
    </source>
</evidence>
<feature type="domain" description="Helicase ATP-binding" evidence="11">
    <location>
        <begin position="69"/>
        <end position="254"/>
    </location>
</feature>
<dbReference type="InterPro" id="IPR001650">
    <property type="entry name" value="Helicase_C-like"/>
</dbReference>
<evidence type="ECO:0000256" key="9">
    <source>
        <dbReference type="PROSITE-ProRule" id="PRU00552"/>
    </source>
</evidence>
<organism evidence="14">
    <name type="scientific">Aureoumbra lagunensis</name>
    <dbReference type="NCBI Taxonomy" id="44058"/>
    <lineage>
        <taxon>Eukaryota</taxon>
        <taxon>Sar</taxon>
        <taxon>Stramenopiles</taxon>
        <taxon>Ochrophyta</taxon>
        <taxon>Pelagophyceae</taxon>
        <taxon>Pelagomonadales</taxon>
        <taxon>Aureoumbra</taxon>
    </lineage>
</organism>
<evidence type="ECO:0000256" key="8">
    <source>
        <dbReference type="ARBA" id="ARBA00047984"/>
    </source>
</evidence>
<dbReference type="PROSITE" id="PS00039">
    <property type="entry name" value="DEAD_ATP_HELICASE"/>
    <property type="match status" value="1"/>
</dbReference>
<dbReference type="EMBL" id="HBIJ01009456">
    <property type="protein sequence ID" value="CAE0365907.1"/>
    <property type="molecule type" value="Transcribed_RNA"/>
</dbReference>